<feature type="binding site" evidence="10">
    <location>
        <position position="231"/>
    </location>
    <ligand>
        <name>NAD(+)</name>
        <dbReference type="ChEBI" id="CHEBI:57540"/>
    </ligand>
</feature>
<dbReference type="Pfam" id="PF00056">
    <property type="entry name" value="Ldh_1_N"/>
    <property type="match status" value="1"/>
</dbReference>
<evidence type="ECO:0000256" key="3">
    <source>
        <dbReference type="ARBA" id="ARBA00012995"/>
    </source>
</evidence>
<evidence type="ECO:0000256" key="11">
    <source>
        <dbReference type="RuleBase" id="RU003369"/>
    </source>
</evidence>
<proteinExistence type="inferred from homology"/>
<dbReference type="InterPro" id="IPR010097">
    <property type="entry name" value="Malate_DH_type1"/>
</dbReference>
<dbReference type="CDD" id="cd01337">
    <property type="entry name" value="MDH_glyoxysomal_mitochondrial"/>
    <property type="match status" value="1"/>
</dbReference>
<evidence type="ECO:0000256" key="4">
    <source>
        <dbReference type="ARBA" id="ARBA00022532"/>
    </source>
</evidence>
<dbReference type="SUPFAM" id="SSF56327">
    <property type="entry name" value="LDH C-terminal domain-like"/>
    <property type="match status" value="1"/>
</dbReference>
<comment type="subunit">
    <text evidence="2">Homodimer.</text>
</comment>
<evidence type="ECO:0000256" key="7">
    <source>
        <dbReference type="ARBA" id="ARBA00048313"/>
    </source>
</evidence>
<keyword evidence="6 10" id="KW-0520">NAD</keyword>
<dbReference type="InterPro" id="IPR001252">
    <property type="entry name" value="Malate_DH_AS"/>
</dbReference>
<feature type="domain" description="Lactate/malate dehydrogenase C-terminal" evidence="14">
    <location>
        <begin position="149"/>
        <end position="324"/>
    </location>
</feature>
<comment type="catalytic activity">
    <reaction evidence="7 12">
        <text>(S)-malate + NAD(+) = oxaloacetate + NADH + H(+)</text>
        <dbReference type="Rhea" id="RHEA:21432"/>
        <dbReference type="ChEBI" id="CHEBI:15378"/>
        <dbReference type="ChEBI" id="CHEBI:15589"/>
        <dbReference type="ChEBI" id="CHEBI:16452"/>
        <dbReference type="ChEBI" id="CHEBI:57540"/>
        <dbReference type="ChEBI" id="CHEBI:57945"/>
        <dbReference type="EC" id="1.1.1.37"/>
    </reaction>
</comment>
<dbReference type="Gene3D" id="3.90.110.10">
    <property type="entry name" value="Lactate dehydrogenase/glycoside hydrolase, family 4, C-terminal"/>
    <property type="match status" value="1"/>
</dbReference>
<evidence type="ECO:0000313" key="15">
    <source>
        <dbReference type="EMBL" id="EMF11825.1"/>
    </source>
</evidence>
<feature type="binding site" evidence="10">
    <location>
        <begin position="8"/>
        <end position="14"/>
    </location>
    <ligand>
        <name>NAD(+)</name>
        <dbReference type="ChEBI" id="CHEBI:57540"/>
    </ligand>
</feature>
<dbReference type="Gene3D" id="3.40.50.720">
    <property type="entry name" value="NAD(P)-binding Rossmann-like Domain"/>
    <property type="match status" value="1"/>
</dbReference>
<evidence type="ECO:0000313" key="16">
    <source>
        <dbReference type="Proteomes" id="UP000016931"/>
    </source>
</evidence>
<dbReference type="Pfam" id="PF02866">
    <property type="entry name" value="Ldh_1_C"/>
    <property type="match status" value="1"/>
</dbReference>
<dbReference type="GeneID" id="27902846"/>
<dbReference type="eggNOG" id="KOG1494">
    <property type="taxonomic scope" value="Eukaryota"/>
</dbReference>
<dbReference type="GO" id="GO:0006108">
    <property type="term" value="P:malate metabolic process"/>
    <property type="evidence" value="ECO:0007669"/>
    <property type="project" value="InterPro"/>
</dbReference>
<dbReference type="PANTHER" id="PTHR11540">
    <property type="entry name" value="MALATE AND LACTATE DEHYDROGENASE"/>
    <property type="match status" value="1"/>
</dbReference>
<dbReference type="FunFam" id="3.40.50.720:FF:000013">
    <property type="entry name" value="Malate dehydrogenase"/>
    <property type="match status" value="1"/>
</dbReference>
<dbReference type="Proteomes" id="UP000016931">
    <property type="component" value="Unassembled WGS sequence"/>
</dbReference>
<evidence type="ECO:0000256" key="10">
    <source>
        <dbReference type="PIRSR" id="PIRSR000102-3"/>
    </source>
</evidence>
<dbReference type="NCBIfam" id="TIGR01772">
    <property type="entry name" value="MDH_euk_gproteo"/>
    <property type="match status" value="1"/>
</dbReference>
<dbReference type="PANTHER" id="PTHR11540:SF16">
    <property type="entry name" value="MALATE DEHYDROGENASE, MITOCHONDRIAL"/>
    <property type="match status" value="1"/>
</dbReference>
<sequence length="332" mass="34618">MVKAVVAGASGGIGQPLSLLLKACPLVDHLSLYDVVNTPGVTADLSHISSIATIDGYLPDGGEGIKKAFKGADIVVIPAGIPRKPGMTRDDLFKINAGIVQGLVQGIAENCPDAFILIISNPVNSTVPIAAEVLKKAGVFNPKKLFGVTTLDVVRSETFVQSLTGEKDPSKTVIPVIGGHSGETIVPLFSQAKPAVKIPEDKLDALTHRVQFGGDEVVKAKDGAGSATLSMAYAGFRFAEKVIRAAKGESGIVEPTFVYLPGVAGGDEIVKETGLEFFSVPVELGKDGAAKAVNIVKAANEYEKKLLTKCYEGLKGNIEKGIDFVANPPAKS</sequence>
<feature type="binding site" evidence="9">
    <location>
        <position position="89"/>
    </location>
    <ligand>
        <name>substrate</name>
    </ligand>
</feature>
<feature type="binding site" evidence="10">
    <location>
        <begin position="119"/>
        <end position="121"/>
    </location>
    <ligand>
        <name>NAD(+)</name>
        <dbReference type="ChEBI" id="CHEBI:57540"/>
    </ligand>
</feature>
<gene>
    <name evidence="15" type="ORF">SEPMUDRAFT_149688</name>
</gene>
<evidence type="ECO:0000259" key="14">
    <source>
        <dbReference type="Pfam" id="PF02866"/>
    </source>
</evidence>
<feature type="binding site" evidence="9">
    <location>
        <position position="83"/>
    </location>
    <ligand>
        <name>substrate</name>
    </ligand>
</feature>
<dbReference type="InterPro" id="IPR015955">
    <property type="entry name" value="Lactate_DH/Glyco_Ohase_4_C"/>
</dbReference>
<dbReference type="HOGENOM" id="CLU_047181_1_0_1"/>
<evidence type="ECO:0000256" key="12">
    <source>
        <dbReference type="RuleBase" id="RU003405"/>
    </source>
</evidence>
<dbReference type="SUPFAM" id="SSF51735">
    <property type="entry name" value="NAD(P)-binding Rossmann-fold domains"/>
    <property type="match status" value="1"/>
</dbReference>
<dbReference type="InterPro" id="IPR001557">
    <property type="entry name" value="L-lactate/malate_DH"/>
</dbReference>
<evidence type="ECO:0000256" key="8">
    <source>
        <dbReference type="PIRSR" id="PIRSR000102-1"/>
    </source>
</evidence>
<dbReference type="InterPro" id="IPR001236">
    <property type="entry name" value="Lactate/malate_DH_N"/>
</dbReference>
<keyword evidence="4 12" id="KW-0816">Tricarboxylic acid cycle</keyword>
<dbReference type="GO" id="GO:0030060">
    <property type="term" value="F:L-malate dehydrogenase (NAD+) activity"/>
    <property type="evidence" value="ECO:0007669"/>
    <property type="project" value="UniProtKB-EC"/>
</dbReference>
<dbReference type="EMBL" id="KB456265">
    <property type="protein sequence ID" value="EMF11825.1"/>
    <property type="molecule type" value="Genomic_DNA"/>
</dbReference>
<dbReference type="PROSITE" id="PS00068">
    <property type="entry name" value="MDH"/>
    <property type="match status" value="1"/>
</dbReference>
<dbReference type="FunFam" id="3.90.110.10:FF:000001">
    <property type="entry name" value="Malate dehydrogenase"/>
    <property type="match status" value="1"/>
</dbReference>
<feature type="domain" description="Lactate/malate dehydrogenase N-terminal" evidence="13">
    <location>
        <begin position="3"/>
        <end position="147"/>
    </location>
</feature>
<feature type="active site" description="Proton acceptor" evidence="8">
    <location>
        <position position="180"/>
    </location>
</feature>
<protein>
    <recommendedName>
        <fullName evidence="3 12">Malate dehydrogenase</fullName>
        <ecNumber evidence="3 12">1.1.1.37</ecNumber>
    </recommendedName>
</protein>
<dbReference type="AlphaFoldDB" id="N1QJ61"/>
<dbReference type="OMA" id="FGCAVEL"/>
<reference evidence="15 16" key="1">
    <citation type="journal article" date="2012" name="PLoS Pathog.">
        <title>Diverse lifestyles and strategies of plant pathogenesis encoded in the genomes of eighteen Dothideomycetes fungi.</title>
        <authorList>
            <person name="Ohm R.A."/>
            <person name="Feau N."/>
            <person name="Henrissat B."/>
            <person name="Schoch C.L."/>
            <person name="Horwitz B.A."/>
            <person name="Barry K.W."/>
            <person name="Condon B.J."/>
            <person name="Copeland A.C."/>
            <person name="Dhillon B."/>
            <person name="Glaser F."/>
            <person name="Hesse C.N."/>
            <person name="Kosti I."/>
            <person name="LaButti K."/>
            <person name="Lindquist E.A."/>
            <person name="Lucas S."/>
            <person name="Salamov A.A."/>
            <person name="Bradshaw R.E."/>
            <person name="Ciuffetti L."/>
            <person name="Hamelin R.C."/>
            <person name="Kema G.H.J."/>
            <person name="Lawrence C."/>
            <person name="Scott J.A."/>
            <person name="Spatafora J.W."/>
            <person name="Turgeon B.G."/>
            <person name="de Wit P.J.G.M."/>
            <person name="Zhong S."/>
            <person name="Goodwin S.B."/>
            <person name="Grigoriev I.V."/>
        </authorList>
    </citation>
    <scope>NUCLEOTIDE SEQUENCE [LARGE SCALE GENOMIC DNA]</scope>
    <source>
        <strain evidence="15 16">SO2202</strain>
    </source>
</reference>
<dbReference type="OrthoDB" id="4069699at2759"/>
<evidence type="ECO:0000256" key="1">
    <source>
        <dbReference type="ARBA" id="ARBA00008824"/>
    </source>
</evidence>
<evidence type="ECO:0000256" key="5">
    <source>
        <dbReference type="ARBA" id="ARBA00023002"/>
    </source>
</evidence>
<accession>N1QJ61</accession>
<keyword evidence="16" id="KW-1185">Reference proteome</keyword>
<dbReference type="PIRSF" id="PIRSF000102">
    <property type="entry name" value="Lac_mal_DH"/>
    <property type="match status" value="1"/>
</dbReference>
<dbReference type="InterPro" id="IPR036291">
    <property type="entry name" value="NAD(P)-bd_dom_sf"/>
</dbReference>
<keyword evidence="5 11" id="KW-0560">Oxidoreductase</keyword>
<comment type="similarity">
    <text evidence="1">Belongs to the LDH/MDH superfamily. MDH type 1 family.</text>
</comment>
<dbReference type="EC" id="1.1.1.37" evidence="3 12"/>
<organism evidence="15 16">
    <name type="scientific">Sphaerulina musiva (strain SO2202)</name>
    <name type="common">Poplar stem canker fungus</name>
    <name type="synonym">Septoria musiva</name>
    <dbReference type="NCBI Taxonomy" id="692275"/>
    <lineage>
        <taxon>Eukaryota</taxon>
        <taxon>Fungi</taxon>
        <taxon>Dikarya</taxon>
        <taxon>Ascomycota</taxon>
        <taxon>Pezizomycotina</taxon>
        <taxon>Dothideomycetes</taxon>
        <taxon>Dothideomycetidae</taxon>
        <taxon>Mycosphaerellales</taxon>
        <taxon>Mycosphaerellaceae</taxon>
        <taxon>Sphaerulina</taxon>
    </lineage>
</organism>
<evidence type="ECO:0000259" key="13">
    <source>
        <dbReference type="Pfam" id="PF00056"/>
    </source>
</evidence>
<dbReference type="RefSeq" id="XP_016759946.1">
    <property type="nucleotide sequence ID" value="XM_016905709.1"/>
</dbReference>
<dbReference type="InterPro" id="IPR022383">
    <property type="entry name" value="Lactate/malate_DH_C"/>
</dbReference>
<feature type="binding site" evidence="10">
    <location>
        <position position="34"/>
    </location>
    <ligand>
        <name>NAD(+)</name>
        <dbReference type="ChEBI" id="CHEBI:57540"/>
    </ligand>
</feature>
<feature type="binding site" evidence="10">
    <location>
        <position position="96"/>
    </location>
    <ligand>
        <name>NAD(+)</name>
        <dbReference type="ChEBI" id="CHEBI:57540"/>
    </ligand>
</feature>
<dbReference type="GO" id="GO:0005829">
    <property type="term" value="C:cytosol"/>
    <property type="evidence" value="ECO:0007669"/>
    <property type="project" value="TreeGrafter"/>
</dbReference>
<feature type="binding site" evidence="9">
    <location>
        <position position="121"/>
    </location>
    <ligand>
        <name>substrate</name>
    </ligand>
</feature>
<dbReference type="GO" id="GO:0006099">
    <property type="term" value="P:tricarboxylic acid cycle"/>
    <property type="evidence" value="ECO:0007669"/>
    <property type="project" value="UniProtKB-KW"/>
</dbReference>
<name>N1QJ61_SPHMS</name>
<feature type="binding site" evidence="9">
    <location>
        <position position="155"/>
    </location>
    <ligand>
        <name>substrate</name>
    </ligand>
</feature>
<evidence type="ECO:0000256" key="6">
    <source>
        <dbReference type="ARBA" id="ARBA00023027"/>
    </source>
</evidence>
<dbReference type="STRING" id="692275.N1QJ61"/>
<evidence type="ECO:0000256" key="2">
    <source>
        <dbReference type="ARBA" id="ARBA00011738"/>
    </source>
</evidence>
<evidence type="ECO:0000256" key="9">
    <source>
        <dbReference type="PIRSR" id="PIRSR000102-2"/>
    </source>
</evidence>